<dbReference type="SUPFAM" id="SSF75304">
    <property type="entry name" value="Amidase signature (AS) enzymes"/>
    <property type="match status" value="2"/>
</dbReference>
<dbReference type="Pfam" id="PF01425">
    <property type="entry name" value="Amidase"/>
    <property type="match status" value="2"/>
</dbReference>
<dbReference type="InterPro" id="IPR023631">
    <property type="entry name" value="Amidase_dom"/>
</dbReference>
<evidence type="ECO:0000259" key="1">
    <source>
        <dbReference type="Pfam" id="PF01425"/>
    </source>
</evidence>
<dbReference type="EnsemblMetazoa" id="GPPI018441-RA">
    <property type="protein sequence ID" value="GPPI018441-PA"/>
    <property type="gene ID" value="GPPI018441"/>
</dbReference>
<dbReference type="InterPro" id="IPR036928">
    <property type="entry name" value="AS_sf"/>
</dbReference>
<dbReference type="EMBL" id="JXJN01008264">
    <property type="status" value="NOT_ANNOTATED_CDS"/>
    <property type="molecule type" value="Genomic_DNA"/>
</dbReference>
<sequence>MLVFLKLFPPSTKTMDTSREGTLKDPRAPTICMKISNWAFHVCSMIVRFAFQLIYGKKGEKMPDISDPILLESASSLAKKIRKQELTSVQVMEAFIKRIYDVNPLLNCMVDERFKDALLEAKAADDLIKSGKYTEKQLAIEKPFLGVAISTKDCIAVKGMLNTSGLYSRRDYRASEDADAIALMRNAGAIPFALTNVSEVCMWWESNNVVHGRTRNPYDTNRIVGGSSGGEGCMQAAAASPLGLGSDIGGSIRMPAFFNGIFGHKPSKNVVSNKGQFPQPFSEEQYSFLGIGPMVRHAEDLRPILKIIAGEKAEQLNLDEPVDLSKLKYFYQENDGGGRYVSEVDHDIVDGIHRIVKHLKTKFNVPVKQMQIEEFRQSAALWFANMKDDSGYGFERQLGNLKTSINPYTEMLKWFFGAKHTFIGLLTAMLDKAQCQYGSPKYHHLVKKRNKLRADMEELLGNNGVLIYPTHPTVAPYHIEPLFRAINFSYTGIVNVLGFPATSVPLGKLGSEGLPIGVQIIANCNQDRLCLAVAEELERAFGAYTGFVTIGNWISHICKKIVRIGFRLLNGTKGDRMPAITDPILLESATSLAKKIRKRELSSVQVTKAFIKRINDVNPLLNCMVDERFKDALLEAKAADDLIRSRKYTEEQLAEKKPFLGVALSTKDCIHVKDMLNTSGLYSRRNYRAPKDADTIALMRNAGAIPFALTNVSEVCMWWESNNLVHGRTNNPYDTSRIAGGSSGGEGCMQAAAASPLGLGSDIGGSIRMPAFFNGIFGHKPSKNVVSNKGQFPQPFSEEQYSFLGIGPMVRHAEDLRPILKIIAGEKAEQLNLDEPVDLSKLKYFYQENDGGGRNVSKVDRDIVDGINRVANHLRKKFNSPVEKIQLKEFRHSAAMWAASMKNDSGYGHVHLLGNLKNPINPYIEMLKLLFGGEHTFISLLIAIVEKTQCRYGSPKYCELVSKRNELRTDVANLLSNDGVLIYPTHPTVAPYHIEPIFRPYDFSYAGIVNILGLPVTSVPLGKLGSEGLPIGVQIIANCNQDRLCLAVAEELERAFGGWVRPEISD</sequence>
<accession>A0A1B0B4C4</accession>
<name>A0A1B0B4C4_9MUSC</name>
<organism evidence="2 3">
    <name type="scientific">Glossina palpalis gambiensis</name>
    <dbReference type="NCBI Taxonomy" id="67801"/>
    <lineage>
        <taxon>Eukaryota</taxon>
        <taxon>Metazoa</taxon>
        <taxon>Ecdysozoa</taxon>
        <taxon>Arthropoda</taxon>
        <taxon>Hexapoda</taxon>
        <taxon>Insecta</taxon>
        <taxon>Pterygota</taxon>
        <taxon>Neoptera</taxon>
        <taxon>Endopterygota</taxon>
        <taxon>Diptera</taxon>
        <taxon>Brachycera</taxon>
        <taxon>Muscomorpha</taxon>
        <taxon>Hippoboscoidea</taxon>
        <taxon>Glossinidae</taxon>
        <taxon>Glossina</taxon>
    </lineage>
</organism>
<keyword evidence="3" id="KW-1185">Reference proteome</keyword>
<feature type="domain" description="Amidase" evidence="1">
    <location>
        <begin position="91"/>
        <end position="531"/>
    </location>
</feature>
<dbReference type="GO" id="GO:0012505">
    <property type="term" value="C:endomembrane system"/>
    <property type="evidence" value="ECO:0007669"/>
    <property type="project" value="TreeGrafter"/>
</dbReference>
<reference evidence="2" key="2">
    <citation type="submission" date="2020-05" db="UniProtKB">
        <authorList>
            <consortium name="EnsemblMetazoa"/>
        </authorList>
    </citation>
    <scope>IDENTIFICATION</scope>
    <source>
        <strain evidence="2">IAEA</strain>
    </source>
</reference>
<dbReference type="STRING" id="67801.A0A1B0B4C4"/>
<dbReference type="InterPro" id="IPR052739">
    <property type="entry name" value="FAAH2"/>
</dbReference>
<dbReference type="PANTHER" id="PTHR43372">
    <property type="entry name" value="FATTY-ACID AMIDE HYDROLASE"/>
    <property type="match status" value="1"/>
</dbReference>
<feature type="domain" description="Amidase" evidence="1">
    <location>
        <begin position="606"/>
        <end position="1046"/>
    </location>
</feature>
<evidence type="ECO:0000313" key="2">
    <source>
        <dbReference type="EnsemblMetazoa" id="GPPI018441-PA"/>
    </source>
</evidence>
<dbReference type="PANTHER" id="PTHR43372:SF4">
    <property type="entry name" value="FATTY-ACID AMIDE HYDROLASE 2"/>
    <property type="match status" value="1"/>
</dbReference>
<protein>
    <recommendedName>
        <fullName evidence="1">Amidase domain-containing protein</fullName>
    </recommendedName>
</protein>
<proteinExistence type="predicted"/>
<dbReference type="EMBL" id="JXJN01008263">
    <property type="status" value="NOT_ANNOTATED_CDS"/>
    <property type="molecule type" value="Genomic_DNA"/>
</dbReference>
<dbReference type="VEuPathDB" id="VectorBase:GPPI018441"/>
<dbReference type="AlphaFoldDB" id="A0A1B0B4C4"/>
<dbReference type="Gene3D" id="3.90.1300.10">
    <property type="entry name" value="Amidase signature (AS) domain"/>
    <property type="match status" value="2"/>
</dbReference>
<reference evidence="3" key="1">
    <citation type="submission" date="2015-01" db="EMBL/GenBank/DDBJ databases">
        <authorList>
            <person name="Aksoy S."/>
            <person name="Warren W."/>
            <person name="Wilson R.K."/>
        </authorList>
    </citation>
    <scope>NUCLEOTIDE SEQUENCE [LARGE SCALE GENOMIC DNA]</scope>
    <source>
        <strain evidence="3">IAEA</strain>
    </source>
</reference>
<dbReference type="Proteomes" id="UP000092460">
    <property type="component" value="Unassembled WGS sequence"/>
</dbReference>
<evidence type="ECO:0000313" key="3">
    <source>
        <dbReference type="Proteomes" id="UP000092460"/>
    </source>
</evidence>